<dbReference type="Gene3D" id="3.50.50.60">
    <property type="entry name" value="FAD/NAD(P)-binding domain"/>
    <property type="match status" value="1"/>
</dbReference>
<evidence type="ECO:0000313" key="13">
    <source>
        <dbReference type="EMBL" id="MFC3050833.1"/>
    </source>
</evidence>
<comment type="cofactor">
    <cofactor evidence="10">
        <name>FAD</name>
        <dbReference type="ChEBI" id="CHEBI:57692"/>
    </cofactor>
</comment>
<feature type="domain" description="MnmC-like methyltransferase" evidence="12">
    <location>
        <begin position="114"/>
        <end position="234"/>
    </location>
</feature>
<keyword evidence="7 10" id="KW-0274">FAD</keyword>
<keyword evidence="3 10" id="KW-0285">Flavoprotein</keyword>
<evidence type="ECO:0000256" key="8">
    <source>
        <dbReference type="ARBA" id="ARBA00023002"/>
    </source>
</evidence>
<evidence type="ECO:0000259" key="11">
    <source>
        <dbReference type="Pfam" id="PF01266"/>
    </source>
</evidence>
<dbReference type="Proteomes" id="UP001595444">
    <property type="component" value="Unassembled WGS sequence"/>
</dbReference>
<comment type="caution">
    <text evidence="13">The sequence shown here is derived from an EMBL/GenBank/DDBJ whole genome shotgun (WGS) entry which is preliminary data.</text>
</comment>
<dbReference type="Pfam" id="PF01266">
    <property type="entry name" value="DAO"/>
    <property type="match status" value="1"/>
</dbReference>
<gene>
    <name evidence="13" type="primary">mnmD</name>
    <name evidence="10" type="synonym">mnmC</name>
    <name evidence="13" type="ORF">ACFOKA_02830</name>
</gene>
<dbReference type="PANTHER" id="PTHR13847">
    <property type="entry name" value="SARCOSINE DEHYDROGENASE-RELATED"/>
    <property type="match status" value="1"/>
</dbReference>
<dbReference type="InterPro" id="IPR047785">
    <property type="entry name" value="tRNA_MNMC2"/>
</dbReference>
<evidence type="ECO:0000256" key="1">
    <source>
        <dbReference type="ARBA" id="ARBA00022490"/>
    </source>
</evidence>
<dbReference type="InterPro" id="IPR036188">
    <property type="entry name" value="FAD/NAD-bd_sf"/>
</dbReference>
<evidence type="ECO:0000256" key="5">
    <source>
        <dbReference type="ARBA" id="ARBA00022691"/>
    </source>
</evidence>
<protein>
    <recommendedName>
        <fullName evidence="10">tRNA 5-methylaminomethyl-2-thiouridine biosynthesis bifunctional protein MnmC</fullName>
        <shortName evidence="10">tRNA mnm(5)s(2)U biosynthesis bifunctional protein</shortName>
    </recommendedName>
    <domain>
        <recommendedName>
            <fullName evidence="10">tRNA (mnm(5)s(2)U34)-methyltransferase</fullName>
            <ecNumber evidence="10">2.1.1.61</ecNumber>
        </recommendedName>
    </domain>
    <domain>
        <recommendedName>
            <fullName evidence="10">FAD-dependent cmnm(5)s(2)U34 oxidoreductase</fullName>
            <ecNumber evidence="10">1.5.-.-</ecNumber>
        </recommendedName>
    </domain>
</protein>
<evidence type="ECO:0000256" key="6">
    <source>
        <dbReference type="ARBA" id="ARBA00022694"/>
    </source>
</evidence>
<keyword evidence="14" id="KW-1185">Reference proteome</keyword>
<feature type="region of interest" description="tRNA (mnm(5)s(2)U34)-methyltransferase" evidence="10">
    <location>
        <begin position="1"/>
        <end position="236"/>
    </location>
</feature>
<keyword evidence="9 10" id="KW-0511">Multifunctional enzyme</keyword>
<accession>A0ABV7D1F5</accession>
<comment type="catalytic activity">
    <reaction evidence="10">
        <text>5-aminomethyl-2-thiouridine(34) in tRNA + S-adenosyl-L-methionine = 5-methylaminomethyl-2-thiouridine(34) in tRNA + S-adenosyl-L-homocysteine + H(+)</text>
        <dbReference type="Rhea" id="RHEA:19569"/>
        <dbReference type="Rhea" id="RHEA-COMP:10195"/>
        <dbReference type="Rhea" id="RHEA-COMP:10197"/>
        <dbReference type="ChEBI" id="CHEBI:15378"/>
        <dbReference type="ChEBI" id="CHEBI:57856"/>
        <dbReference type="ChEBI" id="CHEBI:59789"/>
        <dbReference type="ChEBI" id="CHEBI:74454"/>
        <dbReference type="ChEBI" id="CHEBI:74455"/>
        <dbReference type="EC" id="2.1.1.61"/>
    </reaction>
</comment>
<dbReference type="Pfam" id="PF05430">
    <property type="entry name" value="Methyltransf_30"/>
    <property type="match status" value="1"/>
</dbReference>
<dbReference type="InterPro" id="IPR023032">
    <property type="entry name" value="tRNA_MAMT_biosynth_bifunc_MnmC"/>
</dbReference>
<evidence type="ECO:0000256" key="10">
    <source>
        <dbReference type="HAMAP-Rule" id="MF_01102"/>
    </source>
</evidence>
<keyword evidence="5 10" id="KW-0949">S-adenosyl-L-methionine</keyword>
<evidence type="ECO:0000313" key="14">
    <source>
        <dbReference type="Proteomes" id="UP001595444"/>
    </source>
</evidence>
<feature type="region of interest" description="FAD-dependent cmnm(5)s(2)U34 oxidoreductase" evidence="10">
    <location>
        <begin position="267"/>
        <end position="648"/>
    </location>
</feature>
<keyword evidence="6 10" id="KW-0819">tRNA processing</keyword>
<dbReference type="InterPro" id="IPR006076">
    <property type="entry name" value="FAD-dep_OxRdtase"/>
</dbReference>
<dbReference type="EC" id="1.5.-.-" evidence="10"/>
<dbReference type="InterPro" id="IPR017610">
    <property type="entry name" value="tRNA_S-uridine_synth_MnmC_C"/>
</dbReference>
<dbReference type="Gene3D" id="3.30.9.10">
    <property type="entry name" value="D-Amino Acid Oxidase, subunit A, domain 2"/>
    <property type="match status" value="1"/>
</dbReference>
<dbReference type="InterPro" id="IPR029063">
    <property type="entry name" value="SAM-dependent_MTases_sf"/>
</dbReference>
<evidence type="ECO:0000256" key="3">
    <source>
        <dbReference type="ARBA" id="ARBA00022630"/>
    </source>
</evidence>
<dbReference type="RefSeq" id="WP_194212521.1">
    <property type="nucleotide sequence ID" value="NZ_CP061205.1"/>
</dbReference>
<dbReference type="HAMAP" id="MF_01102">
    <property type="entry name" value="MnmC"/>
    <property type="match status" value="1"/>
</dbReference>
<keyword evidence="1 10" id="KW-0963">Cytoplasm</keyword>
<evidence type="ECO:0000256" key="7">
    <source>
        <dbReference type="ARBA" id="ARBA00022827"/>
    </source>
</evidence>
<keyword evidence="4 10" id="KW-0808">Transferase</keyword>
<organism evidence="13 14">
    <name type="scientific">Kordiimonas pumila</name>
    <dbReference type="NCBI Taxonomy" id="2161677"/>
    <lineage>
        <taxon>Bacteria</taxon>
        <taxon>Pseudomonadati</taxon>
        <taxon>Pseudomonadota</taxon>
        <taxon>Alphaproteobacteria</taxon>
        <taxon>Kordiimonadales</taxon>
        <taxon>Kordiimonadaceae</taxon>
        <taxon>Kordiimonas</taxon>
    </lineage>
</organism>
<feature type="domain" description="FAD dependent oxidoreductase" evidence="11">
    <location>
        <begin position="264"/>
        <end position="606"/>
    </location>
</feature>
<comment type="similarity">
    <text evidence="10">In the N-terminal section; belongs to the methyltransferase superfamily. tRNA (mnm(5)s(2)U34)-methyltransferase family.</text>
</comment>
<evidence type="ECO:0000259" key="12">
    <source>
        <dbReference type="Pfam" id="PF05430"/>
    </source>
</evidence>
<reference evidence="14" key="1">
    <citation type="journal article" date="2019" name="Int. J. Syst. Evol. Microbiol.">
        <title>The Global Catalogue of Microorganisms (GCM) 10K type strain sequencing project: providing services to taxonomists for standard genome sequencing and annotation.</title>
        <authorList>
            <consortium name="The Broad Institute Genomics Platform"/>
            <consortium name="The Broad Institute Genome Sequencing Center for Infectious Disease"/>
            <person name="Wu L."/>
            <person name="Ma J."/>
        </authorList>
    </citation>
    <scope>NUCLEOTIDE SEQUENCE [LARGE SCALE GENOMIC DNA]</scope>
    <source>
        <strain evidence="14">KCTC 62164</strain>
    </source>
</reference>
<dbReference type="Gene3D" id="3.40.50.150">
    <property type="entry name" value="Vaccinia Virus protein VP39"/>
    <property type="match status" value="1"/>
</dbReference>
<dbReference type="NCBIfam" id="TIGR03197">
    <property type="entry name" value="MnmC_Cterm"/>
    <property type="match status" value="1"/>
</dbReference>
<comment type="function">
    <text evidence="10">Catalyzes the last two steps in the biosynthesis of 5-methylaminomethyl-2-thiouridine (mnm(5)s(2)U) at the wobble position (U34) in tRNA. Catalyzes the FAD-dependent demodification of cmnm(5)s(2)U34 to nm(5)s(2)U34, followed by the transfer of a methyl group from S-adenosyl-L-methionine to nm(5)s(2)U34, to form mnm(5)s(2)U34.</text>
</comment>
<dbReference type="InterPro" id="IPR008471">
    <property type="entry name" value="MnmC-like_methylTransf"/>
</dbReference>
<dbReference type="SUPFAM" id="SSF51905">
    <property type="entry name" value="FAD/NAD(P)-binding domain"/>
    <property type="match status" value="1"/>
</dbReference>
<keyword evidence="2 10" id="KW-0489">Methyltransferase</keyword>
<comment type="subcellular location">
    <subcellularLocation>
        <location evidence="10">Cytoplasm</location>
    </subcellularLocation>
</comment>
<dbReference type="EMBL" id="JBHRSL010000002">
    <property type="protein sequence ID" value="MFC3050833.1"/>
    <property type="molecule type" value="Genomic_DNA"/>
</dbReference>
<name>A0ABV7D1F5_9PROT</name>
<evidence type="ECO:0000256" key="2">
    <source>
        <dbReference type="ARBA" id="ARBA00022603"/>
    </source>
</evidence>
<keyword evidence="8 10" id="KW-0560">Oxidoreductase</keyword>
<sequence length="648" mass="70671">MPAKTTIRKIEKSELTWRDNAPIAPVYGDVYYSTENGLEESEFVFIKGTGAPEIWHGQNHYVIAETGFGTGLNFLCTYKAWLETNQQGCLTFISTEGFPLSEEALEQAHATFPELGMYAEKLRAAWPPPSIGFHSRSFENGRIKLLLLFGQAADTLPTLHARVDAWYLDGFSPAKNPDMWSDCILDQIARLSKPGARFATFTAAGFVKRGLRERGFTVQKAPGYGRKRERLVGTLTTPQNIDKAAKSHVPMWAAFPAPAKGNSVIIVGAGIAGASLANQLKLAGKSVTVLAGTTPGASSVPVAILAPSLERDNTPVTLFARSAFAHACSFPAYDTAWLGTKGLTLRDENIPATNKMVKAASFLDWPENWLHLVEQQAVLPKAGSIYPEKAINTLLTGITTLPEAVSSFEKSSDGWRIETTKKTLYADILVVAAGPATEQLLTGGENLHFNLRGGQCEIYDANTAGLAKKNIAFGGYVTAPSRYQNKDVQTVGSTFEKTPNGVLSIPPTKKSRRKIEQNTALHLGVEPSDDSHIESWTGVRVSSLDHRPMVGAVPDWLSTQKQFAPMMKDARIRGLDPIVYQEGLYVMTGFASKGFQQAPLAAEILSAIICGRPLPVALETYTALHPARHLIKKIIRKNRVREPHKTTN</sequence>
<proteinExistence type="inferred from homology"/>
<dbReference type="PANTHER" id="PTHR13847:SF289">
    <property type="entry name" value="GLYCINE OXIDASE"/>
    <property type="match status" value="1"/>
</dbReference>
<evidence type="ECO:0000256" key="9">
    <source>
        <dbReference type="ARBA" id="ARBA00023268"/>
    </source>
</evidence>
<dbReference type="EC" id="2.1.1.61" evidence="10"/>
<comment type="similarity">
    <text evidence="10">In the C-terminal section; belongs to the DAO family.</text>
</comment>
<dbReference type="NCBIfam" id="NF033855">
    <property type="entry name" value="tRNA_MNMC2"/>
    <property type="match status" value="1"/>
</dbReference>
<evidence type="ECO:0000256" key="4">
    <source>
        <dbReference type="ARBA" id="ARBA00022679"/>
    </source>
</evidence>